<comment type="similarity">
    <text evidence="1">Belongs to the AfsR/DnrI/RedD regulatory family.</text>
</comment>
<protein>
    <submittedName>
        <fullName evidence="5">Transcriptional regulator</fullName>
    </submittedName>
</protein>
<accession>A0A3N0GKS1</accession>
<dbReference type="InterPro" id="IPR049945">
    <property type="entry name" value="AAA_22"/>
</dbReference>
<evidence type="ECO:0000256" key="1">
    <source>
        <dbReference type="ARBA" id="ARBA00005820"/>
    </source>
</evidence>
<dbReference type="Pfam" id="PF03704">
    <property type="entry name" value="BTAD"/>
    <property type="match status" value="1"/>
</dbReference>
<dbReference type="GO" id="GO:0006355">
    <property type="term" value="P:regulation of DNA-templated transcription"/>
    <property type="evidence" value="ECO:0007669"/>
    <property type="project" value="InterPro"/>
</dbReference>
<organism evidence="5 6">
    <name type="scientific">Nocardioides pocheonensis</name>
    <dbReference type="NCBI Taxonomy" id="661485"/>
    <lineage>
        <taxon>Bacteria</taxon>
        <taxon>Bacillati</taxon>
        <taxon>Actinomycetota</taxon>
        <taxon>Actinomycetes</taxon>
        <taxon>Propionibacteriales</taxon>
        <taxon>Nocardioidaceae</taxon>
        <taxon>Nocardioides</taxon>
    </lineage>
</organism>
<dbReference type="InterPro" id="IPR011990">
    <property type="entry name" value="TPR-like_helical_dom_sf"/>
</dbReference>
<dbReference type="GO" id="GO:0043531">
    <property type="term" value="F:ADP binding"/>
    <property type="evidence" value="ECO:0007669"/>
    <property type="project" value="InterPro"/>
</dbReference>
<dbReference type="Gene3D" id="1.25.40.10">
    <property type="entry name" value="Tetratricopeptide repeat domain"/>
    <property type="match status" value="2"/>
</dbReference>
<keyword evidence="6" id="KW-1185">Reference proteome</keyword>
<dbReference type="Gene3D" id="1.10.10.10">
    <property type="entry name" value="Winged helix-like DNA-binding domain superfamily/Winged helix DNA-binding domain"/>
    <property type="match status" value="1"/>
</dbReference>
<dbReference type="RefSeq" id="WP_123224525.1">
    <property type="nucleotide sequence ID" value="NZ_RJSF01000044.1"/>
</dbReference>
<dbReference type="SUPFAM" id="SSF52540">
    <property type="entry name" value="P-loop containing nucleoside triphosphate hydrolases"/>
    <property type="match status" value="1"/>
</dbReference>
<comment type="caution">
    <text evidence="5">The sequence shown here is derived from an EMBL/GenBank/DDBJ whole genome shotgun (WGS) entry which is preliminary data.</text>
</comment>
<dbReference type="InterPro" id="IPR036388">
    <property type="entry name" value="WH-like_DNA-bd_sf"/>
</dbReference>
<evidence type="ECO:0000256" key="2">
    <source>
        <dbReference type="ARBA" id="ARBA00023125"/>
    </source>
</evidence>
<evidence type="ECO:0000259" key="3">
    <source>
        <dbReference type="SMART" id="SM00862"/>
    </source>
</evidence>
<dbReference type="Proteomes" id="UP000279994">
    <property type="component" value="Unassembled WGS sequence"/>
</dbReference>
<evidence type="ECO:0000313" key="5">
    <source>
        <dbReference type="EMBL" id="RNM12762.1"/>
    </source>
</evidence>
<dbReference type="PANTHER" id="PTHR47691">
    <property type="entry name" value="REGULATOR-RELATED"/>
    <property type="match status" value="1"/>
</dbReference>
<dbReference type="AlphaFoldDB" id="A0A3N0GKS1"/>
<evidence type="ECO:0000259" key="4">
    <source>
        <dbReference type="SMART" id="SM01043"/>
    </source>
</evidence>
<proteinExistence type="inferred from homology"/>
<feature type="domain" description="OmpR/PhoB-type" evidence="3">
    <location>
        <begin position="15"/>
        <end position="83"/>
    </location>
</feature>
<keyword evidence="2" id="KW-0238">DNA-binding</keyword>
<name>A0A3N0GKS1_9ACTN</name>
<dbReference type="OrthoDB" id="3755432at2"/>
<dbReference type="Gene3D" id="3.40.50.300">
    <property type="entry name" value="P-loop containing nucleotide triphosphate hydrolases"/>
    <property type="match status" value="1"/>
</dbReference>
<evidence type="ECO:0000313" key="6">
    <source>
        <dbReference type="Proteomes" id="UP000279994"/>
    </source>
</evidence>
<feature type="domain" description="Bacterial transcriptional activator" evidence="4">
    <location>
        <begin position="90"/>
        <end position="233"/>
    </location>
</feature>
<dbReference type="InterPro" id="IPR005158">
    <property type="entry name" value="BTAD"/>
</dbReference>
<dbReference type="SMART" id="SM00862">
    <property type="entry name" value="Trans_reg_C"/>
    <property type="match status" value="1"/>
</dbReference>
<dbReference type="Pfam" id="PF13401">
    <property type="entry name" value="AAA_22"/>
    <property type="match status" value="1"/>
</dbReference>
<reference evidence="5 6" key="1">
    <citation type="submission" date="2018-11" db="EMBL/GenBank/DDBJ databases">
        <authorList>
            <person name="Li F."/>
        </authorList>
    </citation>
    <scope>NUCLEOTIDE SEQUENCE [LARGE SCALE GENOMIC DNA]</scope>
    <source>
        <strain evidence="5 6">Gsoil 818</strain>
    </source>
</reference>
<dbReference type="PANTHER" id="PTHR47691:SF3">
    <property type="entry name" value="HTH-TYPE TRANSCRIPTIONAL REGULATOR RV0890C-RELATED"/>
    <property type="match status" value="1"/>
</dbReference>
<dbReference type="EMBL" id="RJSF01000044">
    <property type="protein sequence ID" value="RNM12762.1"/>
    <property type="molecule type" value="Genomic_DNA"/>
</dbReference>
<dbReference type="InterPro" id="IPR001867">
    <property type="entry name" value="OmpR/PhoB-type_DNA-bd"/>
</dbReference>
<dbReference type="GO" id="GO:0000160">
    <property type="term" value="P:phosphorelay signal transduction system"/>
    <property type="evidence" value="ECO:0007669"/>
    <property type="project" value="InterPro"/>
</dbReference>
<dbReference type="SUPFAM" id="SSF48452">
    <property type="entry name" value="TPR-like"/>
    <property type="match status" value="2"/>
</dbReference>
<dbReference type="PRINTS" id="PR00364">
    <property type="entry name" value="DISEASERSIST"/>
</dbReference>
<dbReference type="SMART" id="SM01043">
    <property type="entry name" value="BTAD"/>
    <property type="match status" value="1"/>
</dbReference>
<sequence>MPIVLTLLDGVLWQGVPVVGDRPQALLAALADGHAARAERLVEQVWADDPPASPAKALQVLVSRTRSLCGPEAIVRAGDGYRLGLEPGEVDVLAVRAETAAARGSLDSDPASAGAHARTALALGDGLAVAPAEAGPLADVRRAALRDLGAARRVLAQASSRCGAHAEALPALEEAVAAQPDDESVLADLLRSLAAVRGAAAALERFETYRADLRDRLGADPGPALQRLHHELLSLDNPVRDGVHFEATSLLGRGEDIRRLRAAMVASRVVSIVGAGGLGKTRLAHVVGRDAVQPVVHFVELVGVTAPDDVVGEIGSALGVRDSVSGRRTLTPEQRADVRGRIAQHLDQAPSLLILDNCEHVVEAVADLVAYLVATTRELRVLTTTRAPLAIAAERVYPLGELGTADASELFVQRAVAARPDVVLDETVVADIVQRLDGLPLAIELAAAKVRAMSVADIARRLEDRFTLLRGGDRSAPDRHQTLLAVIDWSWNLLDDAERRALRWLSTFHDGFTLEAAESLLGPAALDSVHTLTNQSLLALLESDAGVRYRMLETVREFGRMRLLDAGEEREARDAHRAWAVAYADRYARTLVSEDQFAAVDAVRAEENNLADVLREALATGDAATVVQVLATLGTYWMILGDHPRIYVLAEAVCEVLGGWSPPADVADAARVALSVTVNNAVIGEGAQAEKLRAVLRELGPGDSDPRIAAQVTIMQDFEPTQSEAFIERLHGYAAGGDRHLAMAALLWLGFALENMGDPSGAMRAVEDALLRVDPRDGPWTRAILHTQAGQLAMQLGRVDEALVHAREALPVLERLGAVDDALQLRSLMVLAAIWAGELDEAEREIGLLNEVRDIDSVFGGQLIGYLGAAELALARDQAEAGLAFYRSAVARVRDFQFPGLELTGLEPWVLFGEAAALAAHAHHASRDDEFGLALFESVRSRVGGVLDPAYPYRDYPVCGVVFIALGLWGLRTGALPEDEAIRLLVLADGFAYNRSLPTLSWERAAAAADERAPGVLATIEAEYAGRRGPDLLEEARAVVASIV</sequence>
<dbReference type="InterPro" id="IPR027417">
    <property type="entry name" value="P-loop_NTPase"/>
</dbReference>
<dbReference type="GO" id="GO:0003677">
    <property type="term" value="F:DNA binding"/>
    <property type="evidence" value="ECO:0007669"/>
    <property type="project" value="UniProtKB-KW"/>
</dbReference>
<gene>
    <name evidence="5" type="ORF">EFL26_19470</name>
</gene>